<comment type="catalytic activity">
    <reaction evidence="1 8">
        <text>Exonucleolytic cleavage in the 3'- to 5'-direction to yield nucleoside 5'-phosphates.</text>
        <dbReference type="EC" id="3.1.13.1"/>
    </reaction>
</comment>
<keyword evidence="7 8" id="KW-0694">RNA-binding</keyword>
<keyword evidence="6 8" id="KW-0269">Exonuclease</keyword>
<feature type="domain" description="S1 motif" evidence="10">
    <location>
        <begin position="630"/>
        <end position="710"/>
    </location>
</feature>
<evidence type="ECO:0000313" key="12">
    <source>
        <dbReference type="Proteomes" id="UP000658980"/>
    </source>
</evidence>
<dbReference type="InterPro" id="IPR003029">
    <property type="entry name" value="S1_domain"/>
</dbReference>
<dbReference type="HAMAP" id="MF_01895">
    <property type="entry name" value="RNase_R"/>
    <property type="match status" value="1"/>
</dbReference>
<evidence type="ECO:0000256" key="9">
    <source>
        <dbReference type="SAM" id="MobiDB-lite"/>
    </source>
</evidence>
<proteinExistence type="inferred from homology"/>
<dbReference type="RefSeq" id="WP_191716540.1">
    <property type="nucleotide sequence ID" value="NZ_JACSPU010000006.1"/>
</dbReference>
<dbReference type="NCBIfam" id="TIGR02063">
    <property type="entry name" value="RNase_R"/>
    <property type="match status" value="1"/>
</dbReference>
<evidence type="ECO:0000256" key="4">
    <source>
        <dbReference type="ARBA" id="ARBA00022722"/>
    </source>
</evidence>
<dbReference type="EMBL" id="JACSPU010000006">
    <property type="protein sequence ID" value="MBD8016357.1"/>
    <property type="molecule type" value="Genomic_DNA"/>
</dbReference>
<dbReference type="PROSITE" id="PS50126">
    <property type="entry name" value="S1"/>
    <property type="match status" value="1"/>
</dbReference>
<dbReference type="InterPro" id="IPR011805">
    <property type="entry name" value="RNase_R"/>
</dbReference>
<protein>
    <recommendedName>
        <fullName evidence="8">Ribonuclease R</fullName>
        <shortName evidence="8">RNase R</shortName>
        <ecNumber evidence="8">3.1.13.1</ecNumber>
    </recommendedName>
</protein>
<evidence type="ECO:0000256" key="5">
    <source>
        <dbReference type="ARBA" id="ARBA00022801"/>
    </source>
</evidence>
<sequence>MSTNERSLEQRLLVFMREEAYKPLTVQEIEEQFGFEDADEFKELVKTLVRLEETGALVRSRSNRYGVPERMNLMRGKFIGHPKGFGFVAPEEAGVDDVFIPPTETNGAINGDTVLIRVSEGSSGDRREGAIIRIIERGTTRAVGTFQDNKGFGFVVTDDKKMNMDIFIAKDDTLGAVDGHKVVVEITGWPEGRKSATGMVTQILGHKNDPGVDILSIIHKYGIETEFPPDVLEQANNVPDEIDPADLNDRTDLRNEQIVTIDGADAKDLDDAVQVVKYEDGTYKLGVHIADVSHYVTEGSAIDREAYDRATSIYLTDRVIPMIPHRLSNGICSLNPQVDRLTLSCEMIFNDQGEVLSHEIFQSVIKTSARMTYTDVYEILEQDNQELKEKYSELVPMFELMKELAEVLRTKRMRRGAIDFDFKESKVLVDENGYPVDVVVRERTVAERLIEEFMLAANETVAEHFHHMNVPAIYRIHEDPKPEKLQRFFEFVTNFGIVVKGSGTQIHPKALQEIVESIAGTPEEPVISTMMLRSMQQAKYSNESLGHFGLSTEFYTHFTSPIRRYPDLVVHRLIRTYLIEKDLSKKTIAYWEANMDDIATHTSERERRAVEAERDTDALKKSQFMADKIGEQFTGIISSVTNFGLFIELANTIEGLVHVSNMTDDYYRFDDRSMMMIGERNKRQFRIGDEIEIKVIGVKPEESSIDFEIVGMVQNTRQSRREQPKVIRATKKDGGGKPGRDGKKPEGGGPTRKPKNKKKKFYEGAAKQGRNKKK</sequence>
<dbReference type="InterPro" id="IPR050180">
    <property type="entry name" value="RNR_Ribonuclease"/>
</dbReference>
<dbReference type="SMART" id="SM00357">
    <property type="entry name" value="CSP"/>
    <property type="match status" value="2"/>
</dbReference>
<dbReference type="NCBIfam" id="TIGR00358">
    <property type="entry name" value="3_prime_RNase"/>
    <property type="match status" value="1"/>
</dbReference>
<dbReference type="InterPro" id="IPR001900">
    <property type="entry name" value="RNase_II/R"/>
</dbReference>
<keyword evidence="12" id="KW-1185">Reference proteome</keyword>
<dbReference type="PANTHER" id="PTHR23355">
    <property type="entry name" value="RIBONUCLEASE"/>
    <property type="match status" value="1"/>
</dbReference>
<dbReference type="EC" id="3.1.13.1" evidence="8"/>
<gene>
    <name evidence="8 11" type="primary">rnr</name>
    <name evidence="11" type="ORF">H9630_16140</name>
</gene>
<evidence type="ECO:0000256" key="8">
    <source>
        <dbReference type="HAMAP-Rule" id="MF_01895"/>
    </source>
</evidence>
<evidence type="ECO:0000256" key="3">
    <source>
        <dbReference type="ARBA" id="ARBA00022490"/>
    </source>
</evidence>
<comment type="subcellular location">
    <subcellularLocation>
        <location evidence="2 8">Cytoplasm</location>
    </subcellularLocation>
</comment>
<dbReference type="Pfam" id="PF17876">
    <property type="entry name" value="CSD2"/>
    <property type="match status" value="1"/>
</dbReference>
<keyword evidence="5 8" id="KW-0378">Hydrolase</keyword>
<comment type="function">
    <text evidence="8">3'-5' exoribonuclease that releases 5'-nucleoside monophosphates and is involved in maturation of structured RNAs.</text>
</comment>
<dbReference type="InterPro" id="IPR004476">
    <property type="entry name" value="RNase_II/RNase_R"/>
</dbReference>
<organism evidence="11 12">
    <name type="scientific">Planococcus wigleyi</name>
    <dbReference type="NCBI Taxonomy" id="2762216"/>
    <lineage>
        <taxon>Bacteria</taxon>
        <taxon>Bacillati</taxon>
        <taxon>Bacillota</taxon>
        <taxon>Bacilli</taxon>
        <taxon>Bacillales</taxon>
        <taxon>Caryophanaceae</taxon>
        <taxon>Planococcus</taxon>
    </lineage>
</organism>
<reference evidence="11 12" key="1">
    <citation type="submission" date="2020-08" db="EMBL/GenBank/DDBJ databases">
        <title>A Genomic Blueprint of the Chicken Gut Microbiome.</title>
        <authorList>
            <person name="Gilroy R."/>
            <person name="Ravi A."/>
            <person name="Getino M."/>
            <person name="Pursley I."/>
            <person name="Horton D.L."/>
            <person name="Alikhan N.-F."/>
            <person name="Baker D."/>
            <person name="Gharbi K."/>
            <person name="Hall N."/>
            <person name="Watson M."/>
            <person name="Adriaenssens E.M."/>
            <person name="Foster-Nyarko E."/>
            <person name="Jarju S."/>
            <person name="Secka A."/>
            <person name="Antonio M."/>
            <person name="Oren A."/>
            <person name="Chaudhuri R."/>
            <person name="La Ragione R.M."/>
            <person name="Hildebrand F."/>
            <person name="Pallen M.J."/>
        </authorList>
    </citation>
    <scope>NUCLEOTIDE SEQUENCE [LARGE SCALE GENOMIC DNA]</scope>
    <source>
        <strain evidence="11 12">Sa1BUA13</strain>
    </source>
</reference>
<dbReference type="InterPro" id="IPR013223">
    <property type="entry name" value="RNase_B_OB_dom"/>
</dbReference>
<evidence type="ECO:0000256" key="7">
    <source>
        <dbReference type="ARBA" id="ARBA00022884"/>
    </source>
</evidence>
<dbReference type="SMART" id="SM00316">
    <property type="entry name" value="S1"/>
    <property type="match status" value="1"/>
</dbReference>
<dbReference type="SUPFAM" id="SSF50249">
    <property type="entry name" value="Nucleic acid-binding proteins"/>
    <property type="match status" value="4"/>
</dbReference>
<dbReference type="CDD" id="cd04471">
    <property type="entry name" value="S1_RNase_R"/>
    <property type="match status" value="1"/>
</dbReference>
<dbReference type="PANTHER" id="PTHR23355:SF9">
    <property type="entry name" value="DIS3-LIKE EXONUCLEASE 2"/>
    <property type="match status" value="1"/>
</dbReference>
<keyword evidence="3 8" id="KW-0963">Cytoplasm</keyword>
<dbReference type="Pfam" id="PF00773">
    <property type="entry name" value="RNB"/>
    <property type="match status" value="1"/>
</dbReference>
<feature type="compositionally biased region" description="Basic and acidic residues" evidence="9">
    <location>
        <begin position="719"/>
        <end position="746"/>
    </location>
</feature>
<dbReference type="Proteomes" id="UP000658980">
    <property type="component" value="Unassembled WGS sequence"/>
</dbReference>
<name>A0ABR8WH91_9BACL</name>
<dbReference type="Pfam" id="PF08206">
    <property type="entry name" value="OB_RNB"/>
    <property type="match status" value="1"/>
</dbReference>
<accession>A0ABR8WH91</accession>
<dbReference type="SMART" id="SM00955">
    <property type="entry name" value="RNB"/>
    <property type="match status" value="1"/>
</dbReference>
<dbReference type="InterPro" id="IPR040476">
    <property type="entry name" value="CSD2"/>
</dbReference>
<evidence type="ECO:0000313" key="11">
    <source>
        <dbReference type="EMBL" id="MBD8016357.1"/>
    </source>
</evidence>
<comment type="caution">
    <text evidence="11">The sequence shown here is derived from an EMBL/GenBank/DDBJ whole genome shotgun (WGS) entry which is preliminary data.</text>
</comment>
<comment type="similarity">
    <text evidence="8">Belongs to the RNR ribonuclease family. RNase R subfamily.</text>
</comment>
<dbReference type="InterPro" id="IPR022966">
    <property type="entry name" value="RNase_II/R_CS"/>
</dbReference>
<dbReference type="Gene3D" id="2.40.50.140">
    <property type="entry name" value="Nucleic acid-binding proteins"/>
    <property type="match status" value="3"/>
</dbReference>
<dbReference type="PROSITE" id="PS01175">
    <property type="entry name" value="RIBONUCLEASE_II"/>
    <property type="match status" value="1"/>
</dbReference>
<keyword evidence="4 8" id="KW-0540">Nuclease</keyword>
<dbReference type="InterPro" id="IPR011129">
    <property type="entry name" value="CSD"/>
</dbReference>
<evidence type="ECO:0000256" key="2">
    <source>
        <dbReference type="ARBA" id="ARBA00004496"/>
    </source>
</evidence>
<evidence type="ECO:0000256" key="1">
    <source>
        <dbReference type="ARBA" id="ARBA00001849"/>
    </source>
</evidence>
<evidence type="ECO:0000259" key="10">
    <source>
        <dbReference type="PROSITE" id="PS50126"/>
    </source>
</evidence>
<dbReference type="Pfam" id="PF00575">
    <property type="entry name" value="S1"/>
    <property type="match status" value="1"/>
</dbReference>
<feature type="region of interest" description="Disordered" evidence="9">
    <location>
        <begin position="716"/>
        <end position="774"/>
    </location>
</feature>
<evidence type="ECO:0000256" key="6">
    <source>
        <dbReference type="ARBA" id="ARBA00022839"/>
    </source>
</evidence>
<dbReference type="InterPro" id="IPR012340">
    <property type="entry name" value="NA-bd_OB-fold"/>
</dbReference>